<sequence>MNAAGAEWLGVHPTADDTLIDEAPGGALSNPGRQAAVEASLSLLGLYFSGGEQELSDTAAISRSATDVELDVLRAGLRLRVALAATQRLLGYLSAVAGKPTFRYQLRSTEQVGSLSGALDMNRWATRQQGAGQDLTFPVVEVTRGSRTPENTLACFAAMWLSRELHASFATSLASREAVEYGAVRRARERLARVAQIPALANCRTDADAIRTRIAAEQLIAHVQRRLRRREITNPRPYRELAQWIADCLQGRPAVEPGTIDLTLYGTRFDNKLYELWCLGAVGRALANAMNLAEPSIDPQWRGKAPAYSFENFAGRIDMFFQRSLSTVDDTHGARWIKRTGQRLGGIPDIVIKARPTGAAPHYAVIDPKLRQRNRLPAEELYKILGYLQNFDIKPPTGVVLIYTTSRQPAEPDLFNDGQGGTLMSIALNPAAPAQVTDAALEQIVNIVLTLIGYAPPASRGTRNDPANPSEDESLEDTVAAVKASIVSWSKNHLAEITPSRERIETLVGEHRWHALSDDVQVMMASADLVGHQLDPAADFSGPVIGMCAAVEHLLYETIVNPAFSNNQNRQKQLRTLGTLLDAIELACRGRGGPLQQEIRTHLLKRNIEPNAVAVLIPAWRKMNKAFRIPAAHRQIVTKSDWQQLYRLVMGSETLLLRSYDALHPSPAP</sequence>
<name>A0A1X0XIV8_MYCSI</name>
<protein>
    <submittedName>
        <fullName evidence="1">Uncharacterized protein</fullName>
    </submittedName>
</protein>
<organism evidence="1 2">
    <name type="scientific">Mycobacterium simiae</name>
    <name type="common">Mycobacterium habana</name>
    <dbReference type="NCBI Taxonomy" id="1784"/>
    <lineage>
        <taxon>Bacteria</taxon>
        <taxon>Bacillati</taxon>
        <taxon>Actinomycetota</taxon>
        <taxon>Actinomycetes</taxon>
        <taxon>Mycobacteriales</taxon>
        <taxon>Mycobacteriaceae</taxon>
        <taxon>Mycobacterium</taxon>
        <taxon>Mycobacterium simiae complex</taxon>
    </lineage>
</organism>
<reference evidence="1 2" key="1">
    <citation type="submission" date="2017-03" db="EMBL/GenBank/DDBJ databases">
        <title>Genomic insights into Mycobacterium simiae human colonization.</title>
        <authorList>
            <person name="Steffani J.L."/>
            <person name="Brunck M.E."/>
            <person name="Cruz E."/>
            <person name="Montiel R."/>
            <person name="Barona F."/>
        </authorList>
    </citation>
    <scope>NUCLEOTIDE SEQUENCE [LARGE SCALE GENOMIC DNA]</scope>
    <source>
        <strain evidence="1 2">MsiGto</strain>
    </source>
</reference>
<accession>A0A1X0XIV8</accession>
<keyword evidence="2" id="KW-1185">Reference proteome</keyword>
<gene>
    <name evidence="1" type="ORF">B5M45_30055</name>
</gene>
<evidence type="ECO:0000313" key="2">
    <source>
        <dbReference type="Proteomes" id="UP000193040"/>
    </source>
</evidence>
<dbReference type="AlphaFoldDB" id="A0A1X0XIV8"/>
<dbReference type="Proteomes" id="UP000193040">
    <property type="component" value="Unassembled WGS sequence"/>
</dbReference>
<dbReference type="RefSeq" id="WP_084954073.1">
    <property type="nucleotide sequence ID" value="NZ_MZZM01000044.1"/>
</dbReference>
<evidence type="ECO:0000313" key="1">
    <source>
        <dbReference type="EMBL" id="ORJ52767.1"/>
    </source>
</evidence>
<comment type="caution">
    <text evidence="1">The sequence shown here is derived from an EMBL/GenBank/DDBJ whole genome shotgun (WGS) entry which is preliminary data.</text>
</comment>
<dbReference type="EMBL" id="MZZM01000044">
    <property type="protein sequence ID" value="ORJ52767.1"/>
    <property type="molecule type" value="Genomic_DNA"/>
</dbReference>
<proteinExistence type="predicted"/>